<dbReference type="VEuPathDB" id="TrichDB:TVAGG3_0641790"/>
<dbReference type="SMR" id="A2F947"/>
<evidence type="ECO:0000313" key="19">
    <source>
        <dbReference type="Proteomes" id="UP000001542"/>
    </source>
</evidence>
<dbReference type="OrthoDB" id="10684940at2759"/>
<reference evidence="18" key="1">
    <citation type="submission" date="2006-10" db="EMBL/GenBank/DDBJ databases">
        <authorList>
            <person name="Amadeo P."/>
            <person name="Zhao Q."/>
            <person name="Wortman J."/>
            <person name="Fraser-Liggett C."/>
            <person name="Carlton J."/>
        </authorList>
    </citation>
    <scope>NUCLEOTIDE SEQUENCE</scope>
    <source>
        <strain evidence="18">G3</strain>
    </source>
</reference>
<evidence type="ECO:0000256" key="2">
    <source>
        <dbReference type="ARBA" id="ARBA00011902"/>
    </source>
</evidence>
<keyword evidence="4" id="KW-0808">Transferase</keyword>
<keyword evidence="12" id="KW-0829">Tyrosine-protein kinase</keyword>
<keyword evidence="9" id="KW-0067">ATP-binding</keyword>
<keyword evidence="10 16" id="KW-1133">Transmembrane helix</keyword>
<evidence type="ECO:0000256" key="7">
    <source>
        <dbReference type="ARBA" id="ARBA00022741"/>
    </source>
</evidence>
<evidence type="ECO:0000256" key="5">
    <source>
        <dbReference type="ARBA" id="ARBA00022692"/>
    </source>
</evidence>
<evidence type="ECO:0000256" key="11">
    <source>
        <dbReference type="ARBA" id="ARBA00023136"/>
    </source>
</evidence>
<dbReference type="EC" id="2.7.10.1" evidence="2"/>
<dbReference type="VEuPathDB" id="TrichDB:TVAG_429290"/>
<keyword evidence="15" id="KW-0325">Glycoprotein</keyword>
<protein>
    <recommendedName>
        <fullName evidence="2">receptor protein-tyrosine kinase</fullName>
        <ecNumber evidence="2">2.7.10.1</ecNumber>
    </recommendedName>
</protein>
<keyword evidence="14" id="KW-0675">Receptor</keyword>
<keyword evidence="13" id="KW-1015">Disulfide bond</keyword>
<dbReference type="AlphaFoldDB" id="A2F947"/>
<evidence type="ECO:0000259" key="17">
    <source>
        <dbReference type="Pfam" id="PF12810"/>
    </source>
</evidence>
<dbReference type="EMBL" id="DS113670">
    <property type="protein sequence ID" value="EAX98575.1"/>
    <property type="molecule type" value="Genomic_DNA"/>
</dbReference>
<keyword evidence="3" id="KW-1003">Cell membrane</keyword>
<dbReference type="GO" id="GO:0004714">
    <property type="term" value="F:transmembrane receptor protein tyrosine kinase activity"/>
    <property type="evidence" value="ECO:0007669"/>
    <property type="project" value="UniProtKB-EC"/>
</dbReference>
<sequence length="302" mass="31599">MIILSLFQTTIKHPPFLAWIFTYKGYPQNTTLSPGRYKLRVWGAQGGFIDNSSSGLGSYTEGILKVSVSTKLSIYVGQQGQCSNPPIRNTFFQGGLNSIGPNENRISCTGGGATFISSYYNLSDILIISGSGGGSGYWNIEYPGGYGGLIAGNGIGEIRNSYIFYGTGATNQNPGIGGRFPGQPNTCSSCVAKNGNFLQGGNACSSCCAATGGGGSGYYGGGGGADNAGGGGGSSYAKNILQNIIYKNGNENITEPDRTKREGHAGDGLISIEQTNFETLVANFICHHFNFIISITFILLLS</sequence>
<keyword evidence="6" id="KW-0732">Signal</keyword>
<evidence type="ECO:0000256" key="10">
    <source>
        <dbReference type="ARBA" id="ARBA00022989"/>
    </source>
</evidence>
<keyword evidence="19" id="KW-1185">Reference proteome</keyword>
<reference evidence="18" key="2">
    <citation type="journal article" date="2007" name="Science">
        <title>Draft genome sequence of the sexually transmitted pathogen Trichomonas vaginalis.</title>
        <authorList>
            <person name="Carlton J.M."/>
            <person name="Hirt R.P."/>
            <person name="Silva J.C."/>
            <person name="Delcher A.L."/>
            <person name="Schatz M."/>
            <person name="Zhao Q."/>
            <person name="Wortman J.R."/>
            <person name="Bidwell S.L."/>
            <person name="Alsmark U.C.M."/>
            <person name="Besteiro S."/>
            <person name="Sicheritz-Ponten T."/>
            <person name="Noel C.J."/>
            <person name="Dacks J.B."/>
            <person name="Foster P.G."/>
            <person name="Simillion C."/>
            <person name="Van de Peer Y."/>
            <person name="Miranda-Saavedra D."/>
            <person name="Barton G.J."/>
            <person name="Westrop G.D."/>
            <person name="Mueller S."/>
            <person name="Dessi D."/>
            <person name="Fiori P.L."/>
            <person name="Ren Q."/>
            <person name="Paulsen I."/>
            <person name="Zhang H."/>
            <person name="Bastida-Corcuera F.D."/>
            <person name="Simoes-Barbosa A."/>
            <person name="Brown M.T."/>
            <person name="Hayes R.D."/>
            <person name="Mukherjee M."/>
            <person name="Okumura C.Y."/>
            <person name="Schneider R."/>
            <person name="Smith A.J."/>
            <person name="Vanacova S."/>
            <person name="Villalvazo M."/>
            <person name="Haas B.J."/>
            <person name="Pertea M."/>
            <person name="Feldblyum T.V."/>
            <person name="Utterback T.R."/>
            <person name="Shu C.L."/>
            <person name="Osoegawa K."/>
            <person name="de Jong P.J."/>
            <person name="Hrdy I."/>
            <person name="Horvathova L."/>
            <person name="Zubacova Z."/>
            <person name="Dolezal P."/>
            <person name="Malik S.B."/>
            <person name="Logsdon J.M. Jr."/>
            <person name="Henze K."/>
            <person name="Gupta A."/>
            <person name="Wang C.C."/>
            <person name="Dunne R.L."/>
            <person name="Upcroft J.A."/>
            <person name="Upcroft P."/>
            <person name="White O."/>
            <person name="Salzberg S.L."/>
            <person name="Tang P."/>
            <person name="Chiu C.-H."/>
            <person name="Lee Y.-S."/>
            <person name="Embley T.M."/>
            <person name="Coombs G.H."/>
            <person name="Mottram J.C."/>
            <person name="Tachezy J."/>
            <person name="Fraser-Liggett C.M."/>
            <person name="Johnson P.J."/>
        </authorList>
    </citation>
    <scope>NUCLEOTIDE SEQUENCE [LARGE SCALE GENOMIC DNA]</scope>
    <source>
        <strain evidence="18">G3</strain>
    </source>
</reference>
<evidence type="ECO:0000256" key="15">
    <source>
        <dbReference type="ARBA" id="ARBA00023180"/>
    </source>
</evidence>
<accession>A2F947</accession>
<dbReference type="KEGG" id="tva:4756374"/>
<evidence type="ECO:0000256" key="4">
    <source>
        <dbReference type="ARBA" id="ARBA00022679"/>
    </source>
</evidence>
<evidence type="ECO:0000256" key="8">
    <source>
        <dbReference type="ARBA" id="ARBA00022777"/>
    </source>
</evidence>
<evidence type="ECO:0000256" key="6">
    <source>
        <dbReference type="ARBA" id="ARBA00022729"/>
    </source>
</evidence>
<feature type="transmembrane region" description="Helical" evidence="16">
    <location>
        <begin position="280"/>
        <end position="301"/>
    </location>
</feature>
<dbReference type="GO" id="GO:0005524">
    <property type="term" value="F:ATP binding"/>
    <property type="evidence" value="ECO:0007669"/>
    <property type="project" value="UniProtKB-KW"/>
</dbReference>
<name>A2F947_TRIV3</name>
<evidence type="ECO:0000256" key="14">
    <source>
        <dbReference type="ARBA" id="ARBA00023170"/>
    </source>
</evidence>
<dbReference type="Proteomes" id="UP000001542">
    <property type="component" value="Unassembled WGS sequence"/>
</dbReference>
<gene>
    <name evidence="18" type="ORF">TVAG_429290</name>
</gene>
<evidence type="ECO:0000256" key="9">
    <source>
        <dbReference type="ARBA" id="ARBA00022840"/>
    </source>
</evidence>
<evidence type="ECO:0000256" key="12">
    <source>
        <dbReference type="ARBA" id="ARBA00023137"/>
    </source>
</evidence>
<evidence type="ECO:0000256" key="3">
    <source>
        <dbReference type="ARBA" id="ARBA00022475"/>
    </source>
</evidence>
<evidence type="ECO:0000313" key="18">
    <source>
        <dbReference type="EMBL" id="EAX98575.1"/>
    </source>
</evidence>
<dbReference type="RefSeq" id="XP_001311505.1">
    <property type="nucleotide sequence ID" value="XM_001311504.1"/>
</dbReference>
<proteinExistence type="predicted"/>
<keyword evidence="7" id="KW-0547">Nucleotide-binding</keyword>
<dbReference type="Pfam" id="PF12810">
    <property type="entry name" value="ALK_LTK_GRD"/>
    <property type="match status" value="1"/>
</dbReference>
<evidence type="ECO:0000256" key="16">
    <source>
        <dbReference type="SAM" id="Phobius"/>
    </source>
</evidence>
<keyword evidence="11 16" id="KW-0472">Membrane</keyword>
<keyword evidence="8" id="KW-0418">Kinase</keyword>
<dbReference type="GO" id="GO:0005886">
    <property type="term" value="C:plasma membrane"/>
    <property type="evidence" value="ECO:0007669"/>
    <property type="project" value="UniProtKB-SubCell"/>
</dbReference>
<evidence type="ECO:0000256" key="1">
    <source>
        <dbReference type="ARBA" id="ARBA00004251"/>
    </source>
</evidence>
<evidence type="ECO:0000256" key="13">
    <source>
        <dbReference type="ARBA" id="ARBA00023157"/>
    </source>
</evidence>
<organism evidence="18 19">
    <name type="scientific">Trichomonas vaginalis (strain ATCC PRA-98 / G3)</name>
    <dbReference type="NCBI Taxonomy" id="412133"/>
    <lineage>
        <taxon>Eukaryota</taxon>
        <taxon>Metamonada</taxon>
        <taxon>Parabasalia</taxon>
        <taxon>Trichomonadida</taxon>
        <taxon>Trichomonadidae</taxon>
        <taxon>Trichomonas</taxon>
    </lineage>
</organism>
<dbReference type="InterPro" id="IPR055163">
    <property type="entry name" value="ALK/LTK-like_GRD"/>
</dbReference>
<feature type="domain" description="ALK/LTK-like glycine-rich" evidence="17">
    <location>
        <begin position="29"/>
        <end position="273"/>
    </location>
</feature>
<keyword evidence="5 16" id="KW-0812">Transmembrane</keyword>
<comment type="subcellular location">
    <subcellularLocation>
        <location evidence="1">Cell membrane</location>
        <topology evidence="1">Single-pass type I membrane protein</topology>
    </subcellularLocation>
</comment>
<dbReference type="InParanoid" id="A2F947"/>